<reference evidence="3" key="1">
    <citation type="submission" date="2025-08" db="UniProtKB">
        <authorList>
            <consortium name="RefSeq"/>
        </authorList>
    </citation>
    <scope>IDENTIFICATION</scope>
    <source>
        <tissue evidence="3">Stem</tissue>
    </source>
</reference>
<protein>
    <submittedName>
        <fullName evidence="3">Protein PELPK1-like</fullName>
    </submittedName>
</protein>
<dbReference type="KEGG" id="cmo:103501166"/>
<accession>A0A1S3CJJ1</accession>
<sequence length="117" mass="12183">MASSKFLIIAFMATLALSSINFGQAARHLLQTTPPLMPNLPAIPTGIPPFPALPNPTLPNLPQPTIPKVNLPPLPNGLALPPLPTMALPNFPSIPTIPTSFPSIPFLSPPPATSSSP</sequence>
<keyword evidence="2" id="KW-1185">Reference proteome</keyword>
<dbReference type="InParanoid" id="A0A1S3CJJ1"/>
<evidence type="ECO:0000313" key="3">
    <source>
        <dbReference type="RefSeq" id="XP_008462893.2"/>
    </source>
</evidence>
<dbReference type="GeneID" id="103501166"/>
<dbReference type="PANTHER" id="PTHR48216:SF1">
    <property type="match status" value="1"/>
</dbReference>
<evidence type="ECO:0000256" key="1">
    <source>
        <dbReference type="SAM" id="SignalP"/>
    </source>
</evidence>
<dbReference type="RefSeq" id="XP_008462893.2">
    <property type="nucleotide sequence ID" value="XM_008464671.3"/>
</dbReference>
<feature type="signal peptide" evidence="1">
    <location>
        <begin position="1"/>
        <end position="18"/>
    </location>
</feature>
<organism evidence="2 3">
    <name type="scientific">Cucumis melo</name>
    <name type="common">Muskmelon</name>
    <dbReference type="NCBI Taxonomy" id="3656"/>
    <lineage>
        <taxon>Eukaryota</taxon>
        <taxon>Viridiplantae</taxon>
        <taxon>Streptophyta</taxon>
        <taxon>Embryophyta</taxon>
        <taxon>Tracheophyta</taxon>
        <taxon>Spermatophyta</taxon>
        <taxon>Magnoliopsida</taxon>
        <taxon>eudicotyledons</taxon>
        <taxon>Gunneridae</taxon>
        <taxon>Pentapetalae</taxon>
        <taxon>rosids</taxon>
        <taxon>fabids</taxon>
        <taxon>Cucurbitales</taxon>
        <taxon>Cucurbitaceae</taxon>
        <taxon>Benincaseae</taxon>
        <taxon>Cucumis</taxon>
    </lineage>
</organism>
<evidence type="ECO:0000313" key="2">
    <source>
        <dbReference type="Proteomes" id="UP001652600"/>
    </source>
</evidence>
<dbReference type="Proteomes" id="UP001652600">
    <property type="component" value="Chromosome 7"/>
</dbReference>
<feature type="chain" id="PRO_5045706963" evidence="1">
    <location>
        <begin position="19"/>
        <end position="117"/>
    </location>
</feature>
<dbReference type="AlphaFoldDB" id="A0A1S3CJJ1"/>
<dbReference type="PANTHER" id="PTHR48216">
    <property type="match status" value="1"/>
</dbReference>
<gene>
    <name evidence="3" type="primary">LOC103501166</name>
</gene>
<keyword evidence="1" id="KW-0732">Signal</keyword>
<dbReference type="eggNOG" id="ENOG502S83M">
    <property type="taxonomic scope" value="Eukaryota"/>
</dbReference>
<proteinExistence type="predicted"/>
<name>A0A1S3CJJ1_CUCME</name>